<protein>
    <submittedName>
        <fullName evidence="2">ChrB domain-containing protein</fullName>
    </submittedName>
</protein>
<reference evidence="2 3" key="1">
    <citation type="submission" date="2020-04" db="EMBL/GenBank/DDBJ databases">
        <title>Nesterenkonia sp. nov., isolated from marine sediment.</title>
        <authorList>
            <person name="Zhang G."/>
        </authorList>
    </citation>
    <scope>NUCLEOTIDE SEQUENCE [LARGE SCALE GENOMIC DNA]</scope>
    <source>
        <strain evidence="2 3">MY13</strain>
    </source>
</reference>
<accession>A0A7X8TJG7</accession>
<dbReference type="Pfam" id="PF20229">
    <property type="entry name" value="ChrB_N"/>
    <property type="match status" value="1"/>
</dbReference>
<dbReference type="Proteomes" id="UP000523139">
    <property type="component" value="Unassembled WGS sequence"/>
</dbReference>
<organism evidence="2 3">
    <name type="scientific">Nesterenkonia sedimenti</name>
    <dbReference type="NCBI Taxonomy" id="1463632"/>
    <lineage>
        <taxon>Bacteria</taxon>
        <taxon>Bacillati</taxon>
        <taxon>Actinomycetota</taxon>
        <taxon>Actinomycetes</taxon>
        <taxon>Micrococcales</taxon>
        <taxon>Micrococcaceae</taxon>
        <taxon>Nesterenkonia</taxon>
    </lineage>
</organism>
<proteinExistence type="predicted"/>
<evidence type="ECO:0000313" key="3">
    <source>
        <dbReference type="Proteomes" id="UP000523139"/>
    </source>
</evidence>
<dbReference type="AlphaFoldDB" id="A0A7X8TJG7"/>
<evidence type="ECO:0000259" key="1">
    <source>
        <dbReference type="Pfam" id="PF20229"/>
    </source>
</evidence>
<evidence type="ECO:0000313" key="2">
    <source>
        <dbReference type="EMBL" id="NLS09906.1"/>
    </source>
</evidence>
<sequence length="192" mass="21245">MTPQDSAKTPSWLLLIYRVPSEPSRLRAMVWRRLKSAGAVYLANSVAALPHSPTAERVMRKLRAEVEDMGGSGQLLHAETLVGAEQIVASFNTARDAEYAELLGRCEDFHAELAKETQAQKFTYAELEENEEDLVKLSAWLDKIDERDTLEAARGAEARQAVQDCVSALNEFAEHVYAAELEGHTALSTGTR</sequence>
<comment type="caution">
    <text evidence="2">The sequence shown here is derived from an EMBL/GenBank/DDBJ whole genome shotgun (WGS) entry which is preliminary data.</text>
</comment>
<keyword evidence="3" id="KW-1185">Reference proteome</keyword>
<feature type="domain" description="ChrB N-terminal" evidence="1">
    <location>
        <begin position="27"/>
        <end position="181"/>
    </location>
</feature>
<dbReference type="EMBL" id="JABAHY010000006">
    <property type="protein sequence ID" value="NLS09906.1"/>
    <property type="molecule type" value="Genomic_DNA"/>
</dbReference>
<gene>
    <name evidence="2" type="ORF">HGQ17_07795</name>
</gene>
<name>A0A7X8TJG7_9MICC</name>
<dbReference type="InterPro" id="IPR046858">
    <property type="entry name" value="ChrB_N"/>
</dbReference>
<dbReference type="RefSeq" id="WP_168887390.1">
    <property type="nucleotide sequence ID" value="NZ_JABAHY010000006.1"/>
</dbReference>